<dbReference type="SUPFAM" id="SSF56112">
    <property type="entry name" value="Protein kinase-like (PK-like)"/>
    <property type="match status" value="1"/>
</dbReference>
<name>A0A7W8NPL3_9DEIO</name>
<sequence length="281" mass="30767">MGQLIYPSTGEEALDDLEIALSGGSHSKVVRIGQTVRRLSRDRAISVSVFDLLTHIGQAGFSGAPRALGFDDQGREILSFVEGEVAAPLRPGQLGGGDLPHHVWHDDVLVHLGKLIRSYHDAAANFPWEGRTWLLETRQPVETICHNEVFPWNTVFRDGVPVAFIDWDTAAPGPRACDLGLIACVWVPFWPDAVCQLAGLPTGVAEKARRFRLLLDAYGLESGVDVIQAGIERMQGLLDHVRRLVTEGSEWEVEMDRRGAVDELAGNIRWTEEHAAALAGG</sequence>
<feature type="domain" description="Aminoglycoside phosphotransferase" evidence="1">
    <location>
        <begin position="132"/>
        <end position="187"/>
    </location>
</feature>
<dbReference type="RefSeq" id="WP_221275182.1">
    <property type="nucleotide sequence ID" value="NZ_BNAJ01000009.1"/>
</dbReference>
<dbReference type="Pfam" id="PF01636">
    <property type="entry name" value="APH"/>
    <property type="match status" value="1"/>
</dbReference>
<proteinExistence type="predicted"/>
<organism evidence="2 3">
    <name type="scientific">Deinococcus metalli</name>
    <dbReference type="NCBI Taxonomy" id="1141878"/>
    <lineage>
        <taxon>Bacteria</taxon>
        <taxon>Thermotogati</taxon>
        <taxon>Deinococcota</taxon>
        <taxon>Deinococci</taxon>
        <taxon>Deinococcales</taxon>
        <taxon>Deinococcaceae</taxon>
        <taxon>Deinococcus</taxon>
    </lineage>
</organism>
<protein>
    <recommendedName>
        <fullName evidence="1">Aminoglycoside phosphotransferase domain-containing protein</fullName>
    </recommendedName>
</protein>
<evidence type="ECO:0000259" key="1">
    <source>
        <dbReference type="Pfam" id="PF01636"/>
    </source>
</evidence>
<comment type="caution">
    <text evidence="2">The sequence shown here is derived from an EMBL/GenBank/DDBJ whole genome shotgun (WGS) entry which is preliminary data.</text>
</comment>
<accession>A0A7W8NPL3</accession>
<dbReference type="InterPro" id="IPR011009">
    <property type="entry name" value="Kinase-like_dom_sf"/>
</dbReference>
<reference evidence="2 3" key="1">
    <citation type="submission" date="2020-08" db="EMBL/GenBank/DDBJ databases">
        <title>Genomic Encyclopedia of Type Strains, Phase IV (KMG-IV): sequencing the most valuable type-strain genomes for metagenomic binning, comparative biology and taxonomic classification.</title>
        <authorList>
            <person name="Goeker M."/>
        </authorList>
    </citation>
    <scope>NUCLEOTIDE SEQUENCE [LARGE SCALE GENOMIC DNA]</scope>
    <source>
        <strain evidence="2 3">DSM 27521</strain>
    </source>
</reference>
<dbReference type="AlphaFoldDB" id="A0A7W8NPL3"/>
<dbReference type="Proteomes" id="UP000539473">
    <property type="component" value="Unassembled WGS sequence"/>
</dbReference>
<dbReference type="Gene3D" id="3.90.1200.10">
    <property type="match status" value="1"/>
</dbReference>
<gene>
    <name evidence="2" type="ORF">HNQ07_003595</name>
</gene>
<evidence type="ECO:0000313" key="2">
    <source>
        <dbReference type="EMBL" id="MBB5378094.1"/>
    </source>
</evidence>
<dbReference type="InterPro" id="IPR002575">
    <property type="entry name" value="Aminoglycoside_PTrfase"/>
</dbReference>
<evidence type="ECO:0000313" key="3">
    <source>
        <dbReference type="Proteomes" id="UP000539473"/>
    </source>
</evidence>
<dbReference type="EMBL" id="JACHFK010000010">
    <property type="protein sequence ID" value="MBB5378094.1"/>
    <property type="molecule type" value="Genomic_DNA"/>
</dbReference>